<gene>
    <name evidence="2" type="ORF">Mco01_47050</name>
</gene>
<feature type="compositionally biased region" description="Basic residues" evidence="1">
    <location>
        <begin position="1"/>
        <end position="11"/>
    </location>
</feature>
<keyword evidence="3" id="KW-1185">Reference proteome</keyword>
<sequence>MLDSRHGRRHRLSEPPPGATRRDRVTRRHPGAACETGRLPAAEPVLPGAPGAVGSGAILARPSTGSGMNSQVTPVRPGHNNPGK</sequence>
<reference evidence="2 3" key="1">
    <citation type="submission" date="2021-01" db="EMBL/GenBank/DDBJ databases">
        <title>Whole genome shotgun sequence of Microbispora corallina NBRC 16416.</title>
        <authorList>
            <person name="Komaki H."/>
            <person name="Tamura T."/>
        </authorList>
    </citation>
    <scope>NUCLEOTIDE SEQUENCE [LARGE SCALE GENOMIC DNA]</scope>
    <source>
        <strain evidence="2 3">NBRC 16416</strain>
    </source>
</reference>
<evidence type="ECO:0000313" key="2">
    <source>
        <dbReference type="EMBL" id="GIH41705.1"/>
    </source>
</evidence>
<feature type="compositionally biased region" description="Polar residues" evidence="1">
    <location>
        <begin position="63"/>
        <end position="73"/>
    </location>
</feature>
<dbReference type="EMBL" id="BOOC01000024">
    <property type="protein sequence ID" value="GIH41705.1"/>
    <property type="molecule type" value="Genomic_DNA"/>
</dbReference>
<feature type="region of interest" description="Disordered" evidence="1">
    <location>
        <begin position="1"/>
        <end position="34"/>
    </location>
</feature>
<name>A0ABQ4G3T9_9ACTN</name>
<organism evidence="2 3">
    <name type="scientific">Microbispora corallina</name>
    <dbReference type="NCBI Taxonomy" id="83302"/>
    <lineage>
        <taxon>Bacteria</taxon>
        <taxon>Bacillati</taxon>
        <taxon>Actinomycetota</taxon>
        <taxon>Actinomycetes</taxon>
        <taxon>Streptosporangiales</taxon>
        <taxon>Streptosporangiaceae</taxon>
        <taxon>Microbispora</taxon>
    </lineage>
</organism>
<dbReference type="Proteomes" id="UP000603904">
    <property type="component" value="Unassembled WGS sequence"/>
</dbReference>
<protein>
    <submittedName>
        <fullName evidence="2">Uncharacterized protein</fullName>
    </submittedName>
</protein>
<accession>A0ABQ4G3T9</accession>
<comment type="caution">
    <text evidence="2">The sequence shown here is derived from an EMBL/GenBank/DDBJ whole genome shotgun (WGS) entry which is preliminary data.</text>
</comment>
<feature type="region of interest" description="Disordered" evidence="1">
    <location>
        <begin position="53"/>
        <end position="84"/>
    </location>
</feature>
<evidence type="ECO:0000256" key="1">
    <source>
        <dbReference type="SAM" id="MobiDB-lite"/>
    </source>
</evidence>
<proteinExistence type="predicted"/>
<evidence type="ECO:0000313" key="3">
    <source>
        <dbReference type="Proteomes" id="UP000603904"/>
    </source>
</evidence>